<keyword evidence="3" id="KW-0813">Transport</keyword>
<feature type="compositionally biased region" description="Basic and acidic residues" evidence="12">
    <location>
        <begin position="214"/>
        <end position="226"/>
    </location>
</feature>
<name>A0A7R8ZUF6_9CRUS</name>
<keyword evidence="10 13" id="KW-0472">Membrane</keyword>
<keyword evidence="6" id="KW-0303">Gap junction</keyword>
<keyword evidence="9" id="KW-0406">Ion transport</keyword>
<evidence type="ECO:0000256" key="4">
    <source>
        <dbReference type="ARBA" id="ARBA00022475"/>
    </source>
</evidence>
<dbReference type="GO" id="GO:0005243">
    <property type="term" value="F:gap junction channel activity"/>
    <property type="evidence" value="ECO:0007669"/>
    <property type="project" value="TreeGrafter"/>
</dbReference>
<dbReference type="GO" id="GO:0005921">
    <property type="term" value="C:gap junction"/>
    <property type="evidence" value="ECO:0007669"/>
    <property type="project" value="UniProtKB-SubCell"/>
</dbReference>
<feature type="transmembrane region" description="Helical" evidence="13">
    <location>
        <begin position="86"/>
        <end position="106"/>
    </location>
</feature>
<evidence type="ECO:0000256" key="6">
    <source>
        <dbReference type="ARBA" id="ARBA00022868"/>
    </source>
</evidence>
<evidence type="ECO:0000256" key="8">
    <source>
        <dbReference type="ARBA" id="ARBA00022989"/>
    </source>
</evidence>
<evidence type="ECO:0000256" key="13">
    <source>
        <dbReference type="SAM" id="Phobius"/>
    </source>
</evidence>
<evidence type="ECO:0000313" key="14">
    <source>
        <dbReference type="EMBL" id="CAD7232241.1"/>
    </source>
</evidence>
<evidence type="ECO:0000256" key="2">
    <source>
        <dbReference type="ARBA" id="ARBA00004651"/>
    </source>
</evidence>
<evidence type="ECO:0000256" key="11">
    <source>
        <dbReference type="ARBA" id="ARBA00023303"/>
    </source>
</evidence>
<evidence type="ECO:0000256" key="3">
    <source>
        <dbReference type="ARBA" id="ARBA00022448"/>
    </source>
</evidence>
<evidence type="ECO:0000256" key="7">
    <source>
        <dbReference type="ARBA" id="ARBA00022949"/>
    </source>
</evidence>
<dbReference type="OrthoDB" id="5867527at2759"/>
<accession>A0A7R8ZUF6</accession>
<keyword evidence="8 13" id="KW-1133">Transmembrane helix</keyword>
<reference evidence="14" key="1">
    <citation type="submission" date="2020-11" db="EMBL/GenBank/DDBJ databases">
        <authorList>
            <person name="Tran Van P."/>
        </authorList>
    </citation>
    <scope>NUCLEOTIDE SEQUENCE</scope>
</reference>
<keyword evidence="5 13" id="KW-0812">Transmembrane</keyword>
<keyword evidence="7" id="KW-0965">Cell junction</keyword>
<evidence type="ECO:0000256" key="12">
    <source>
        <dbReference type="SAM" id="MobiDB-lite"/>
    </source>
</evidence>
<organism evidence="14">
    <name type="scientific">Cyprideis torosa</name>
    <dbReference type="NCBI Taxonomy" id="163714"/>
    <lineage>
        <taxon>Eukaryota</taxon>
        <taxon>Metazoa</taxon>
        <taxon>Ecdysozoa</taxon>
        <taxon>Arthropoda</taxon>
        <taxon>Crustacea</taxon>
        <taxon>Oligostraca</taxon>
        <taxon>Ostracoda</taxon>
        <taxon>Podocopa</taxon>
        <taxon>Podocopida</taxon>
        <taxon>Cytherocopina</taxon>
        <taxon>Cytheroidea</taxon>
        <taxon>Cytherideidae</taxon>
        <taxon>Cyprideis</taxon>
    </lineage>
</organism>
<dbReference type="AlphaFoldDB" id="A0A7R8ZUF6"/>
<comment type="subcellular location">
    <subcellularLocation>
        <location evidence="1">Cell junction</location>
        <location evidence="1">Gap junction</location>
    </subcellularLocation>
    <subcellularLocation>
        <location evidence="2">Cell membrane</location>
        <topology evidence="2">Multi-pass membrane protein</topology>
    </subcellularLocation>
</comment>
<feature type="region of interest" description="Disordered" evidence="12">
    <location>
        <begin position="196"/>
        <end position="226"/>
    </location>
</feature>
<keyword evidence="11" id="KW-0407">Ion channel</keyword>
<dbReference type="PANTHER" id="PTHR11893">
    <property type="entry name" value="INNEXIN"/>
    <property type="match status" value="1"/>
</dbReference>
<keyword evidence="4" id="KW-1003">Cell membrane</keyword>
<dbReference type="InterPro" id="IPR000990">
    <property type="entry name" value="Innexin"/>
</dbReference>
<dbReference type="GO" id="GO:0005886">
    <property type="term" value="C:plasma membrane"/>
    <property type="evidence" value="ECO:0007669"/>
    <property type="project" value="UniProtKB-SubCell"/>
</dbReference>
<dbReference type="EMBL" id="OB664417">
    <property type="protein sequence ID" value="CAD7232241.1"/>
    <property type="molecule type" value="Genomic_DNA"/>
</dbReference>
<sequence>MQSIGVIHELPNGHPEREAYLATFAIECGSLLKSKSKRGRHSITRAYIVTKALCTVTAAQQGVLRSYKCQCVLPINLYNEKIFSLVWFHLALTLLLTLWSCVLWYVRLVHDVPRFWTRYLRNGDDNVKAELGMDGYLIMKLIELNYGGPNIPRILRAVVEQLDSNPYSTMGGDGISALYATEYPPIHGQQGSIKMEPWEPYAQPPQHGFKRRRPAGDRSDTRTVRF</sequence>
<evidence type="ECO:0000256" key="9">
    <source>
        <dbReference type="ARBA" id="ARBA00023065"/>
    </source>
</evidence>
<dbReference type="Pfam" id="PF00876">
    <property type="entry name" value="Innexin"/>
    <property type="match status" value="1"/>
</dbReference>
<evidence type="ECO:0000256" key="5">
    <source>
        <dbReference type="ARBA" id="ARBA00022692"/>
    </source>
</evidence>
<evidence type="ECO:0000256" key="10">
    <source>
        <dbReference type="ARBA" id="ARBA00023136"/>
    </source>
</evidence>
<gene>
    <name evidence="14" type="ORF">CTOB1V02_LOCUS10079</name>
</gene>
<dbReference type="PANTHER" id="PTHR11893:SF36">
    <property type="entry name" value="INNEXIN-5"/>
    <property type="match status" value="1"/>
</dbReference>
<protein>
    <submittedName>
        <fullName evidence="14">Uncharacterized protein</fullName>
    </submittedName>
</protein>
<dbReference type="GO" id="GO:0034220">
    <property type="term" value="P:monoatomic ion transmembrane transport"/>
    <property type="evidence" value="ECO:0007669"/>
    <property type="project" value="UniProtKB-KW"/>
</dbReference>
<proteinExistence type="predicted"/>
<evidence type="ECO:0000256" key="1">
    <source>
        <dbReference type="ARBA" id="ARBA00004610"/>
    </source>
</evidence>